<name>A0A0A9EBN5_ARUDO</name>
<protein>
    <submittedName>
        <fullName evidence="1">Uncharacterized protein</fullName>
    </submittedName>
</protein>
<organism evidence="1">
    <name type="scientific">Arundo donax</name>
    <name type="common">Giant reed</name>
    <name type="synonym">Donax arundinaceus</name>
    <dbReference type="NCBI Taxonomy" id="35708"/>
    <lineage>
        <taxon>Eukaryota</taxon>
        <taxon>Viridiplantae</taxon>
        <taxon>Streptophyta</taxon>
        <taxon>Embryophyta</taxon>
        <taxon>Tracheophyta</taxon>
        <taxon>Spermatophyta</taxon>
        <taxon>Magnoliopsida</taxon>
        <taxon>Liliopsida</taxon>
        <taxon>Poales</taxon>
        <taxon>Poaceae</taxon>
        <taxon>PACMAD clade</taxon>
        <taxon>Arundinoideae</taxon>
        <taxon>Arundineae</taxon>
        <taxon>Arundo</taxon>
    </lineage>
</organism>
<reference evidence="1" key="2">
    <citation type="journal article" date="2015" name="Data Brief">
        <title>Shoot transcriptome of the giant reed, Arundo donax.</title>
        <authorList>
            <person name="Barrero R.A."/>
            <person name="Guerrero F.D."/>
            <person name="Moolhuijzen P."/>
            <person name="Goolsby J.A."/>
            <person name="Tidwell J."/>
            <person name="Bellgard S.E."/>
            <person name="Bellgard M.I."/>
        </authorList>
    </citation>
    <scope>NUCLEOTIDE SEQUENCE</scope>
    <source>
        <tissue evidence="1">Shoot tissue taken approximately 20 cm above the soil surface</tissue>
    </source>
</reference>
<reference evidence="1" key="1">
    <citation type="submission" date="2014-09" db="EMBL/GenBank/DDBJ databases">
        <authorList>
            <person name="Magalhaes I.L.F."/>
            <person name="Oliveira U."/>
            <person name="Santos F.R."/>
            <person name="Vidigal T.H.D.A."/>
            <person name="Brescovit A.D."/>
            <person name="Santos A.J."/>
        </authorList>
    </citation>
    <scope>NUCLEOTIDE SEQUENCE</scope>
    <source>
        <tissue evidence="1">Shoot tissue taken approximately 20 cm above the soil surface</tissue>
    </source>
</reference>
<proteinExistence type="predicted"/>
<evidence type="ECO:0000313" key="1">
    <source>
        <dbReference type="EMBL" id="JAD93407.1"/>
    </source>
</evidence>
<dbReference type="AlphaFoldDB" id="A0A0A9EBN5"/>
<accession>A0A0A9EBN5</accession>
<sequence length="49" mass="5807">MRYATHMPMMHKRHISVQVIFVMVLSNFHSLGSFVSRTSEESWTKRVII</sequence>
<dbReference type="EMBL" id="GBRH01204488">
    <property type="protein sequence ID" value="JAD93407.1"/>
    <property type="molecule type" value="Transcribed_RNA"/>
</dbReference>